<accession>A0A3Q9FBV3</accession>
<gene>
    <name evidence="2" type="ORF">D5R55_26000</name>
</gene>
<dbReference type="Gene3D" id="3.40.50.300">
    <property type="entry name" value="P-loop containing nucleotide triphosphate hydrolases"/>
    <property type="match status" value="1"/>
</dbReference>
<dbReference type="Proteomes" id="UP000277191">
    <property type="component" value="Chromosome 3"/>
</dbReference>
<feature type="compositionally biased region" description="Basic and acidic residues" evidence="1">
    <location>
        <begin position="1374"/>
        <end position="1387"/>
    </location>
</feature>
<evidence type="ECO:0000313" key="3">
    <source>
        <dbReference type="Proteomes" id="UP000277191"/>
    </source>
</evidence>
<protein>
    <recommendedName>
        <fullName evidence="4">NACHT domain-containing protein</fullName>
    </recommendedName>
</protein>
<evidence type="ECO:0008006" key="4">
    <source>
        <dbReference type="Google" id="ProtNLM"/>
    </source>
</evidence>
<evidence type="ECO:0000313" key="2">
    <source>
        <dbReference type="EMBL" id="AZQ54374.1"/>
    </source>
</evidence>
<dbReference type="InterPro" id="IPR027417">
    <property type="entry name" value="P-loop_NTPase"/>
</dbReference>
<name>A0A3Q9FBV3_9BURK</name>
<dbReference type="RefSeq" id="WP_126367097.1">
    <property type="nucleotide sequence ID" value="NZ_CP034547.1"/>
</dbReference>
<feature type="compositionally biased region" description="Polar residues" evidence="1">
    <location>
        <begin position="1388"/>
        <end position="1402"/>
    </location>
</feature>
<dbReference type="SUPFAM" id="SSF52540">
    <property type="entry name" value="P-loop containing nucleoside triphosphate hydrolases"/>
    <property type="match status" value="1"/>
</dbReference>
<evidence type="ECO:0000256" key="1">
    <source>
        <dbReference type="SAM" id="MobiDB-lite"/>
    </source>
</evidence>
<organism evidence="2 3">
    <name type="scientific">Burkholderia cenocepacia</name>
    <dbReference type="NCBI Taxonomy" id="95486"/>
    <lineage>
        <taxon>Bacteria</taxon>
        <taxon>Pseudomonadati</taxon>
        <taxon>Pseudomonadota</taxon>
        <taxon>Betaproteobacteria</taxon>
        <taxon>Burkholderiales</taxon>
        <taxon>Burkholderiaceae</taxon>
        <taxon>Burkholderia</taxon>
        <taxon>Burkholderia cepacia complex</taxon>
    </lineage>
</organism>
<feature type="region of interest" description="Disordered" evidence="1">
    <location>
        <begin position="1374"/>
        <end position="1403"/>
    </location>
</feature>
<reference evidence="2 3" key="1">
    <citation type="submission" date="2018-12" db="EMBL/GenBank/DDBJ databases">
        <title>Cadmium resistance mechanism in endophytic bacteria Burkholderia cenocepacia YG-3.</title>
        <authorList>
            <person name="Zhang X."/>
            <person name="Wang X."/>
            <person name="Zhu Y."/>
        </authorList>
    </citation>
    <scope>NUCLEOTIDE SEQUENCE [LARGE SCALE GENOMIC DNA]</scope>
    <source>
        <strain evidence="2 3">YG-3</strain>
    </source>
</reference>
<dbReference type="EMBL" id="CP034547">
    <property type="protein sequence ID" value="AZQ54374.1"/>
    <property type="molecule type" value="Genomic_DNA"/>
</dbReference>
<sequence>MTNIDADIDTVRASRAGHTFHERWAARRALQLVFPNDDLFAIAVEGISSTETASPGTRAEEVADLVLYYGSGDNFQSCERLETVQFKYKLREEAVTAAYLKKTVEKFSDTILGYEKEFPAADVDRKVSFVFVTNSVFTESLWGAIKSLIEGTTSSVPGSATQARNLRKWCADRGLSDASRLFSRIVFRAGEKCLAGQDNMLRRTLTDWSAGADSEARLRLHGLQDLVLKKAGPSGQSKNLIHREDVLDALDCEPEDLFPADTRFIDVGAVVERAELSTVRDLIKASEWPVLVHAEGGVGKTVFVQSLAERMVSEFEVVVFDCFGGGSYRSDNHSRHLPRIGLVQIVNELASRTLCDPVLPGGDDNRKIIKAARKRLAQAAAAIRTQSKKLDLLIIIDAADNAQLEADYRHEAAFPKLLLAAIDEDPIDGVKLLLTARTHRKDKVVGHTTVNEIELGPFTDSEAREFLKDRKPSASGVEIATALARSGRNARVLDYLVQTWDANVLRETSTTPITVREIIAQRCTKIVLDLHIAGWPDSEVTEFFVALSLLPPPIPLEELAVALGWPAAQVNTAASDLAPMLEITSHGAIFRDEPTETYVRETYSDRPAAQRAIADRLLSSQTTSTYAAEALPHFLVVIKDSDRAFALADSTSFPTTVQSDFGRRRLTLARLRAAFRLAVAEDDFDRVLALSMRLSQVATANMRGDEFIRSWPALAIVLGDADSYRRLVSDRSGWRGARSARLTVAHRFAGDAEEAQIQCESTVRWINWHTAQSRDEMQRDRAGPEVDDYAAVLFERATEGEFSIVDRNLARWSERFSLSASCEFLKLLALFDQANGTAVFSDLVSFAVSDLCASQALKLQLLSHSRYLSKRQVTVLAKAIAKSTRDEKDEDGNFSSDDERERNDVIELAALTTLLYSSRAAAAAIIRRAPLTRPSAYDYGERYGPSRAWLPILRACIRAWSAGRPVAYHDLLPSGVKLTRQAKAVTTHAALATFLKELSEPAAGVNAKKRNKKQRRAKFNDRECKDIADGIEIARALTKPIEDAVLSRNPISGASVTDFLNVWSSHLREGVHWRAESAADSLVRTVGLGCADILLNHASEISADQAKTLIGLISAGRFFVPEKIEVLALLAVRPALHALAGEFARHIADQIRQDDNIGGRGDFYVKLAASLVPMSIDEAYEYYRQGLAELDQIGGESYDQIYSLLHFASAQQGGFLKNALAQRLMNLCQTIVRNDSRKFGWTLFARAAANSIGFPAIAKLVRWYDQDIADLSYGLPQLACFLAKNGKLDPRRAAFVLAICEEHGWWDWRTGDGVADLLKLSSPADQRRIFRAIIAKLRAEYPFGAWPSLWDGFLRTGNQYPNAITAEERAELERLSAEAKRKQDESNSRNNSSPNFLTTQIEKPSKESIDSAVAALVSACDLDSASSIDESLKAIATNENLRYSDRQQFISGLRAACPYPKRLTFLSAICDASELSFTQSLEILAECFTAWNSSSTHLVSNAKILVERLFECKGTELFEGQFSNIARDIRRLSDLCNDKDFVLQLVLCKVAADEVELDGDEWLQLATALCDVTSGRAGLDALELLLSGPAARIADEIGEGPFRPEQESAGNDAEFISDVTWHLLGEEDAYVRWTVSRGLKTLVELGLNDDLALLLDRFDETEIVALASTDKKLSFQNSRQWLLMGLARAALHHGHTMGALRPKLLALARREDLHVIEKVHIARCLGHIGSEERHDAELKVLLDEINQPQCGIVISDVYPGAAKPTSDFRFDYEFAKIEISTLAHLFNVAQATVEDAIAAEITRRWPDATSLDYFPGRERYQRDQSDRYETYREHIQKHALISVATNLSKTLPVVVRSYETRGGSPWLEWRDRYDITFDDGSWLSDRKDPVPQQAKEDLLGKRMGGQQETLQDQETVLRKLGIVESVADALLPLYGRWSSPDGVSVSITSALTERRGAIGRCMEFAKRPGYDLWLPEFWDEGYYDRRNHRENPFAPLVWAPETNSLGIDVGDEIAAMGPGGRPRLGIALTKGLKLMNDPNCGDWRETDGRLALRSQVWGSWRPDPDRSRHRYQDDGEILWASPDWLNATLSVLDRRLVFTVTLRKYRSSRDYDPSSGVKSVLVGLRKDDGKLKLWQAKKASKQD</sequence>
<proteinExistence type="predicted"/>